<evidence type="ECO:0000313" key="1">
    <source>
        <dbReference type="EMBL" id="AQW88891.1"/>
    </source>
</evidence>
<dbReference type="Proteomes" id="UP000221837">
    <property type="component" value="Genome"/>
</dbReference>
<accession>A0A1S6UB07</accession>
<dbReference type="OrthoDB" id="37512at10239"/>
<reference evidence="1" key="1">
    <citation type="submission" date="2017-02" db="EMBL/GenBank/DDBJ databases">
        <title>Genome sequence of Serratia marcescens phage BF.</title>
        <authorList>
            <person name="Casey E."/>
            <person name="Fitzgerald B."/>
            <person name="Mahony J."/>
            <person name="Lugli G."/>
            <person name="Ventura M."/>
            <person name="van Sinderen D."/>
        </authorList>
    </citation>
    <scope>NUCLEOTIDE SEQUENCE [LARGE SCALE GENOMIC DNA]</scope>
</reference>
<proteinExistence type="predicted"/>
<dbReference type="EMBL" id="KY630187">
    <property type="protein sequence ID" value="AQW88891.1"/>
    <property type="molecule type" value="Genomic_DNA"/>
</dbReference>
<protein>
    <submittedName>
        <fullName evidence="1">Uncharacterized protein</fullName>
    </submittedName>
</protein>
<organism evidence="1 2">
    <name type="scientific">Serratia phage BF</name>
    <dbReference type="NCBI Taxonomy" id="1962671"/>
    <lineage>
        <taxon>Viruses</taxon>
        <taxon>Duplodnaviria</taxon>
        <taxon>Heunggongvirae</taxon>
        <taxon>Uroviricota</taxon>
        <taxon>Caudoviricetes</taxon>
        <taxon>Eneladusvirus</taxon>
        <taxon>Eneladusvirus BF</taxon>
    </lineage>
</organism>
<sequence length="101" mass="11415">MITVIFDNENGIALPDVKVQEFANNLISKGEGTVYVSQMLIIDAIRVAVLKNKFDPKKIIFEVHDGDKKTSVNIDSDAGMSDWHPFPDVQMKLLQILARWE</sequence>
<gene>
    <name evidence="1" type="ORF">BF_0366</name>
</gene>
<evidence type="ECO:0000313" key="2">
    <source>
        <dbReference type="Proteomes" id="UP000221837"/>
    </source>
</evidence>
<name>A0A1S6UB07_9CAUD</name>
<keyword evidence="2" id="KW-1185">Reference proteome</keyword>